<dbReference type="Pfam" id="PF01381">
    <property type="entry name" value="HTH_3"/>
    <property type="match status" value="1"/>
</dbReference>
<dbReference type="SUPFAM" id="SSF47413">
    <property type="entry name" value="lambda repressor-like DNA-binding domains"/>
    <property type="match status" value="1"/>
</dbReference>
<evidence type="ECO:0000313" key="4">
    <source>
        <dbReference type="EMBL" id="CUO63482.1"/>
    </source>
</evidence>
<dbReference type="Proteomes" id="UP000095390">
    <property type="component" value="Unassembled WGS sequence"/>
</dbReference>
<dbReference type="EMBL" id="CYYC01000024">
    <property type="protein sequence ID" value="CUN06847.1"/>
    <property type="molecule type" value="Genomic_DNA"/>
</dbReference>
<reference evidence="5 6" key="1">
    <citation type="submission" date="2015-09" db="EMBL/GenBank/DDBJ databases">
        <authorList>
            <consortium name="Pathogen Informatics"/>
        </authorList>
    </citation>
    <scope>NUCLEOTIDE SEQUENCE [LARGE SCALE GENOMIC DNA]</scope>
    <source>
        <strain evidence="4 6">2789STDY5834835</strain>
        <strain evidence="3 5">2789STDY5834966</strain>
    </source>
</reference>
<dbReference type="GO" id="GO:0005829">
    <property type="term" value="C:cytosol"/>
    <property type="evidence" value="ECO:0007669"/>
    <property type="project" value="TreeGrafter"/>
</dbReference>
<dbReference type="PROSITE" id="PS50943">
    <property type="entry name" value="HTH_CROC1"/>
    <property type="match status" value="1"/>
</dbReference>
<dbReference type="Gene3D" id="1.10.260.40">
    <property type="entry name" value="lambda repressor-like DNA-binding domains"/>
    <property type="match status" value="1"/>
</dbReference>
<dbReference type="InterPro" id="IPR050807">
    <property type="entry name" value="TransReg_Diox_bact_type"/>
</dbReference>
<evidence type="ECO:0000259" key="2">
    <source>
        <dbReference type="PROSITE" id="PS50943"/>
    </source>
</evidence>
<dbReference type="GO" id="GO:0003677">
    <property type="term" value="F:DNA binding"/>
    <property type="evidence" value="ECO:0007669"/>
    <property type="project" value="UniProtKB-KW"/>
</dbReference>
<dbReference type="CDD" id="cd00093">
    <property type="entry name" value="HTH_XRE"/>
    <property type="match status" value="1"/>
</dbReference>
<sequence length="84" mass="9653">MIYSDIYAKRIRELCEKRNITINKLATLAGLKQSTIDNIIRGTSKNPKVRTLHKIANVFGMTLSEFLDFSELNNYSIDDEDDDI</sequence>
<name>A0A174GLI8_9FIRM</name>
<dbReference type="AlphaFoldDB" id="A0A174GLI8"/>
<keyword evidence="1 4" id="KW-0238">DNA-binding</keyword>
<organism evidence="4 6">
    <name type="scientific">Anaerobutyricum hallii</name>
    <dbReference type="NCBI Taxonomy" id="39488"/>
    <lineage>
        <taxon>Bacteria</taxon>
        <taxon>Bacillati</taxon>
        <taxon>Bacillota</taxon>
        <taxon>Clostridia</taxon>
        <taxon>Lachnospirales</taxon>
        <taxon>Lachnospiraceae</taxon>
        <taxon>Anaerobutyricum</taxon>
    </lineage>
</organism>
<evidence type="ECO:0000313" key="5">
    <source>
        <dbReference type="Proteomes" id="UP000095390"/>
    </source>
</evidence>
<dbReference type="OrthoDB" id="9781521at2"/>
<evidence type="ECO:0000313" key="6">
    <source>
        <dbReference type="Proteomes" id="UP000095679"/>
    </source>
</evidence>
<dbReference type="PANTHER" id="PTHR46797">
    <property type="entry name" value="HTH-TYPE TRANSCRIPTIONAL REGULATOR"/>
    <property type="match status" value="1"/>
</dbReference>
<gene>
    <name evidence="4" type="ORF">ERS852450_02124</name>
    <name evidence="3" type="ORF">ERS852578_01985</name>
</gene>
<dbReference type="InterPro" id="IPR001387">
    <property type="entry name" value="Cro/C1-type_HTH"/>
</dbReference>
<dbReference type="Proteomes" id="UP000095679">
    <property type="component" value="Unassembled WGS sequence"/>
</dbReference>
<proteinExistence type="predicted"/>
<evidence type="ECO:0000256" key="1">
    <source>
        <dbReference type="ARBA" id="ARBA00023125"/>
    </source>
</evidence>
<feature type="domain" description="HTH cro/C1-type" evidence="2">
    <location>
        <begin position="11"/>
        <end position="66"/>
    </location>
</feature>
<dbReference type="SMART" id="SM00530">
    <property type="entry name" value="HTH_XRE"/>
    <property type="match status" value="1"/>
</dbReference>
<dbReference type="GO" id="GO:0003700">
    <property type="term" value="F:DNA-binding transcription factor activity"/>
    <property type="evidence" value="ECO:0007669"/>
    <property type="project" value="TreeGrafter"/>
</dbReference>
<evidence type="ECO:0000313" key="3">
    <source>
        <dbReference type="EMBL" id="CUN06847.1"/>
    </source>
</evidence>
<accession>A0A174GLI8</accession>
<dbReference type="EMBL" id="CYZL01000019">
    <property type="protein sequence ID" value="CUO63482.1"/>
    <property type="molecule type" value="Genomic_DNA"/>
</dbReference>
<dbReference type="PANTHER" id="PTHR46797:SF1">
    <property type="entry name" value="METHYLPHOSPHONATE SYNTHASE"/>
    <property type="match status" value="1"/>
</dbReference>
<dbReference type="RefSeq" id="WP_055182999.1">
    <property type="nucleotide sequence ID" value="NZ_BLYK01000012.1"/>
</dbReference>
<protein>
    <submittedName>
        <fullName evidence="4">DNA-binding transcriptional repressor PuuR</fullName>
    </submittedName>
</protein>
<dbReference type="InterPro" id="IPR010982">
    <property type="entry name" value="Lambda_DNA-bd_dom_sf"/>
</dbReference>